<dbReference type="Pfam" id="PF14907">
    <property type="entry name" value="NTP_transf_5"/>
    <property type="match status" value="1"/>
</dbReference>
<dbReference type="PATRIC" id="fig|1429439.4.peg.2632"/>
<proteinExistence type="predicted"/>
<sequence>MILRSELNRQAPVGLQPEAELLLSCVGADVSETCAARFQALLHEDLNWDEVTQLAMQHGILPLLYWHLDHADEASVPEAAYEQLRSYFYANKLHNNRLTDKLLDLLCQFDAHGITAIPFKGPTLAIAAYGNLDLRQFGDLDILVPERDCGAAMRVLLSQGFRLKSKALNAEEEMVRLSRCAYSFIHDADGISVDLHWGITAAMEYPDRAFALPLDAIQAWERRVSISLSGIQVPSFAPEDLVLILCIHGSKHCWERLGWLGDIAQLIHAYPEMPWAQIRTHASRLGCRRMLDLGITLAHTVCGVKLSESVLQQVRAEVVVQSLAAAVKRGWFAGVESETGMVARSRFYLRMRERWRDKVQYGLLLAKLVIKARL</sequence>
<reference evidence="1 2" key="1">
    <citation type="journal article" date="2014" name="Nature">
        <title>An environmental bacterial taxon with a large and distinct metabolic repertoire.</title>
        <authorList>
            <person name="Wilson M.C."/>
            <person name="Mori T."/>
            <person name="Ruckert C."/>
            <person name="Uria A.R."/>
            <person name="Helf M.J."/>
            <person name="Takada K."/>
            <person name="Gernert C."/>
            <person name="Steffens U.A."/>
            <person name="Heycke N."/>
            <person name="Schmitt S."/>
            <person name="Rinke C."/>
            <person name="Helfrich E.J."/>
            <person name="Brachmann A.O."/>
            <person name="Gurgui C."/>
            <person name="Wakimoto T."/>
            <person name="Kracht M."/>
            <person name="Crusemann M."/>
            <person name="Hentschel U."/>
            <person name="Abe I."/>
            <person name="Matsunaga S."/>
            <person name="Kalinowski J."/>
            <person name="Takeyama H."/>
            <person name="Piel J."/>
        </authorList>
    </citation>
    <scope>NUCLEOTIDE SEQUENCE [LARGE SCALE GENOMIC DNA]</scope>
    <source>
        <strain evidence="2">TSY2</strain>
    </source>
</reference>
<protein>
    <recommendedName>
        <fullName evidence="3">Nucleotidyltransferase family protein</fullName>
    </recommendedName>
</protein>
<organism evidence="1 2">
    <name type="scientific">Candidatus Entotheonella gemina</name>
    <dbReference type="NCBI Taxonomy" id="1429439"/>
    <lineage>
        <taxon>Bacteria</taxon>
        <taxon>Pseudomonadati</taxon>
        <taxon>Nitrospinota/Tectimicrobiota group</taxon>
        <taxon>Candidatus Tectimicrobiota</taxon>
        <taxon>Candidatus Entotheonellia</taxon>
        <taxon>Candidatus Entotheonellales</taxon>
        <taxon>Candidatus Entotheonellaceae</taxon>
        <taxon>Candidatus Entotheonella</taxon>
    </lineage>
</organism>
<dbReference type="HOGENOM" id="CLU_036186_0_0_7"/>
<comment type="caution">
    <text evidence="1">The sequence shown here is derived from an EMBL/GenBank/DDBJ whole genome shotgun (WGS) entry which is preliminary data.</text>
</comment>
<dbReference type="InterPro" id="IPR039498">
    <property type="entry name" value="NTP_transf_5"/>
</dbReference>
<evidence type="ECO:0008006" key="3">
    <source>
        <dbReference type="Google" id="ProtNLM"/>
    </source>
</evidence>
<dbReference type="EMBL" id="AZHX01000625">
    <property type="protein sequence ID" value="ETX06713.1"/>
    <property type="molecule type" value="Genomic_DNA"/>
</dbReference>
<evidence type="ECO:0000313" key="2">
    <source>
        <dbReference type="Proteomes" id="UP000019140"/>
    </source>
</evidence>
<gene>
    <name evidence="1" type="ORF">ETSY2_15490</name>
</gene>
<name>W4M935_9BACT</name>
<evidence type="ECO:0000313" key="1">
    <source>
        <dbReference type="EMBL" id="ETX06713.1"/>
    </source>
</evidence>
<dbReference type="Proteomes" id="UP000019140">
    <property type="component" value="Unassembled WGS sequence"/>
</dbReference>
<accession>W4M935</accession>
<dbReference type="AlphaFoldDB" id="W4M935"/>
<keyword evidence="2" id="KW-1185">Reference proteome</keyword>